<dbReference type="GO" id="GO:0019478">
    <property type="term" value="P:D-amino acid catabolic process"/>
    <property type="evidence" value="ECO:0007669"/>
    <property type="project" value="UniProtKB-UniRule"/>
</dbReference>
<dbReference type="FunFam" id="3.50.80.10:FF:000001">
    <property type="entry name" value="D-aminoacyl-tRNA deacylase"/>
    <property type="match status" value="1"/>
</dbReference>
<comment type="function">
    <text evidence="2">An aminoacyl-tRNA editing enzyme that deacylates mischarged D-aminoacyl-tRNAs. Also deacylates mischarged glycyl-tRNA(Ala), protecting cells against glycine mischarging by AlaRS. Acts via tRNA-based rather than protein-based catalysis; rejects L-amino acids rather than detecting D-amino acids in the active site. By recycling D-aminoacyl-tRNA to D-amino acids and free tRNA molecules, this enzyme counteracts the toxicity associated with the formation of D-aminoacyl-tRNA entities in vivo and helps enforce protein L-homochirality.</text>
</comment>
<dbReference type="STRING" id="619805.SAMN05660477_00678"/>
<dbReference type="SUPFAM" id="SSF69500">
    <property type="entry name" value="DTD-like"/>
    <property type="match status" value="1"/>
</dbReference>
<comment type="catalytic activity">
    <reaction evidence="2">
        <text>glycyl-tRNA(Ala) + H2O = tRNA(Ala) + glycine + H(+)</text>
        <dbReference type="Rhea" id="RHEA:53744"/>
        <dbReference type="Rhea" id="RHEA-COMP:9657"/>
        <dbReference type="Rhea" id="RHEA-COMP:13640"/>
        <dbReference type="ChEBI" id="CHEBI:15377"/>
        <dbReference type="ChEBI" id="CHEBI:15378"/>
        <dbReference type="ChEBI" id="CHEBI:57305"/>
        <dbReference type="ChEBI" id="CHEBI:78442"/>
        <dbReference type="ChEBI" id="CHEBI:78522"/>
    </reaction>
</comment>
<accession>A0A1T5DFB3</accession>
<sequence>MKIVIQRVSESSVKVDGKIVGEIGTGFMLLCGIDESDENEDADWLVKKILDLRIFGDEEGKLNLSIKDIQGEILCISQFTLIADYKKGNRPSFIKAAKPDKAIPLFEYFKTELKKSGLKIESGIFGADMKVSLINDGPVTIVMDSKTKI</sequence>
<dbReference type="GO" id="GO:0000049">
    <property type="term" value="F:tRNA binding"/>
    <property type="evidence" value="ECO:0007669"/>
    <property type="project" value="UniProtKB-UniRule"/>
</dbReference>
<dbReference type="GO" id="GO:0106026">
    <property type="term" value="F:Gly-tRNA(Ala) deacylase activity"/>
    <property type="evidence" value="ECO:0007669"/>
    <property type="project" value="UniProtKB-UniRule"/>
</dbReference>
<evidence type="ECO:0000256" key="1">
    <source>
        <dbReference type="ARBA" id="ARBA00009673"/>
    </source>
</evidence>
<dbReference type="Gene3D" id="3.50.80.10">
    <property type="entry name" value="D-tyrosyl-tRNA(Tyr) deacylase"/>
    <property type="match status" value="1"/>
</dbReference>
<dbReference type="CDD" id="cd00563">
    <property type="entry name" value="Dtyr_deacylase"/>
    <property type="match status" value="1"/>
</dbReference>
<dbReference type="PANTHER" id="PTHR10472:SF5">
    <property type="entry name" value="D-AMINOACYL-TRNA DEACYLASE 1"/>
    <property type="match status" value="1"/>
</dbReference>
<dbReference type="InterPro" id="IPR003732">
    <property type="entry name" value="Daa-tRNA_deacyls_DTD"/>
</dbReference>
<comment type="subcellular location">
    <subcellularLocation>
        <location evidence="2">Cytoplasm</location>
    </subcellularLocation>
</comment>
<keyword evidence="4" id="KW-1185">Reference proteome</keyword>
<keyword evidence="2" id="KW-0820">tRNA-binding</keyword>
<gene>
    <name evidence="2" type="primary">dtd</name>
    <name evidence="3" type="ORF">SAMN05660477_00678</name>
</gene>
<dbReference type="Pfam" id="PF02580">
    <property type="entry name" value="Tyr_Deacylase"/>
    <property type="match status" value="1"/>
</dbReference>
<reference evidence="3 4" key="1">
    <citation type="submission" date="2017-02" db="EMBL/GenBank/DDBJ databases">
        <authorList>
            <person name="Peterson S.W."/>
        </authorList>
    </citation>
    <scope>NUCLEOTIDE SEQUENCE [LARGE SCALE GENOMIC DNA]</scope>
    <source>
        <strain evidence="3 4">DSM 22323</strain>
    </source>
</reference>
<dbReference type="NCBIfam" id="TIGR00256">
    <property type="entry name" value="D-aminoacyl-tRNA deacylase"/>
    <property type="match status" value="1"/>
</dbReference>
<dbReference type="InterPro" id="IPR023509">
    <property type="entry name" value="DTD-like_sf"/>
</dbReference>
<keyword evidence="2" id="KW-0694">RNA-binding</keyword>
<comment type="domain">
    <text evidence="2">A Gly-cisPro motif from one monomer fits into the active site of the other monomer to allow specific chiral rejection of L-amino acids.</text>
</comment>
<dbReference type="HAMAP" id="MF_00518">
    <property type="entry name" value="Deacylase_Dtd"/>
    <property type="match status" value="1"/>
</dbReference>
<dbReference type="PANTHER" id="PTHR10472">
    <property type="entry name" value="D-TYROSYL-TRNA TYR DEACYLASE"/>
    <property type="match status" value="1"/>
</dbReference>
<dbReference type="AlphaFoldDB" id="A0A1T5DFB3"/>
<dbReference type="GO" id="GO:0043908">
    <property type="term" value="F:Ser(Gly)-tRNA(Ala) hydrolase activity"/>
    <property type="evidence" value="ECO:0007669"/>
    <property type="project" value="UniProtKB-UniRule"/>
</dbReference>
<dbReference type="EMBL" id="FUYZ01000002">
    <property type="protein sequence ID" value="SKB70301.1"/>
    <property type="molecule type" value="Genomic_DNA"/>
</dbReference>
<evidence type="ECO:0000313" key="3">
    <source>
        <dbReference type="EMBL" id="SKB70301.1"/>
    </source>
</evidence>
<dbReference type="Proteomes" id="UP000191112">
    <property type="component" value="Unassembled WGS sequence"/>
</dbReference>
<comment type="subunit">
    <text evidence="2">Homodimer.</text>
</comment>
<protein>
    <recommendedName>
        <fullName evidence="2">D-aminoacyl-tRNA deacylase</fullName>
        <shortName evidence="2">DTD</shortName>
        <ecNumber evidence="2">3.1.1.96</ecNumber>
    </recommendedName>
    <alternativeName>
        <fullName evidence="2">Gly-tRNA(Ala) deacylase</fullName>
        <ecNumber evidence="2">3.1.1.-</ecNumber>
    </alternativeName>
</protein>
<evidence type="ECO:0000256" key="2">
    <source>
        <dbReference type="HAMAP-Rule" id="MF_00518"/>
    </source>
</evidence>
<keyword evidence="2" id="KW-0963">Cytoplasm</keyword>
<dbReference type="OrthoDB" id="9801395at2"/>
<dbReference type="GO" id="GO:0005737">
    <property type="term" value="C:cytoplasm"/>
    <property type="evidence" value="ECO:0007669"/>
    <property type="project" value="UniProtKB-SubCell"/>
</dbReference>
<proteinExistence type="inferred from homology"/>
<name>A0A1T5DFB3_9FLAO</name>
<organism evidence="3 4">
    <name type="scientific">Soonwooa buanensis</name>
    <dbReference type="NCBI Taxonomy" id="619805"/>
    <lineage>
        <taxon>Bacteria</taxon>
        <taxon>Pseudomonadati</taxon>
        <taxon>Bacteroidota</taxon>
        <taxon>Flavobacteriia</taxon>
        <taxon>Flavobacteriales</taxon>
        <taxon>Weeksellaceae</taxon>
        <taxon>Chryseobacterium group</taxon>
        <taxon>Soonwooa</taxon>
    </lineage>
</organism>
<dbReference type="EC" id="3.1.1.96" evidence="2"/>
<dbReference type="RefSeq" id="WP_079665970.1">
    <property type="nucleotide sequence ID" value="NZ_FUYZ01000002.1"/>
</dbReference>
<dbReference type="GO" id="GO:0051500">
    <property type="term" value="F:D-tyrosyl-tRNA(Tyr) deacylase activity"/>
    <property type="evidence" value="ECO:0007669"/>
    <property type="project" value="TreeGrafter"/>
</dbReference>
<comment type="catalytic activity">
    <reaction evidence="2">
        <text>a D-aminoacyl-tRNA + H2O = a tRNA + a D-alpha-amino acid + H(+)</text>
        <dbReference type="Rhea" id="RHEA:13953"/>
        <dbReference type="Rhea" id="RHEA-COMP:10123"/>
        <dbReference type="Rhea" id="RHEA-COMP:10124"/>
        <dbReference type="ChEBI" id="CHEBI:15377"/>
        <dbReference type="ChEBI" id="CHEBI:15378"/>
        <dbReference type="ChEBI" id="CHEBI:59871"/>
        <dbReference type="ChEBI" id="CHEBI:78442"/>
        <dbReference type="ChEBI" id="CHEBI:79333"/>
        <dbReference type="EC" id="3.1.1.96"/>
    </reaction>
</comment>
<comment type="similarity">
    <text evidence="1 2">Belongs to the DTD family.</text>
</comment>
<feature type="short sequence motif" description="Gly-cisPro motif, important for rejection of L-amino acids" evidence="2">
    <location>
        <begin position="137"/>
        <end position="138"/>
    </location>
</feature>
<dbReference type="EC" id="3.1.1.-" evidence="2"/>
<keyword evidence="2" id="KW-0378">Hydrolase</keyword>
<evidence type="ECO:0000313" key="4">
    <source>
        <dbReference type="Proteomes" id="UP000191112"/>
    </source>
</evidence>